<proteinExistence type="inferred from homology"/>
<evidence type="ECO:0000256" key="4">
    <source>
        <dbReference type="ARBA" id="ARBA00032089"/>
    </source>
</evidence>
<dbReference type="GO" id="GO:0008360">
    <property type="term" value="P:regulation of cell shape"/>
    <property type="evidence" value="ECO:0007669"/>
    <property type="project" value="UniProtKB-KW"/>
</dbReference>
<evidence type="ECO:0000313" key="9">
    <source>
        <dbReference type="EMBL" id="HGS04965.1"/>
    </source>
</evidence>
<dbReference type="InterPro" id="IPR042177">
    <property type="entry name" value="Cell/Rod_1"/>
</dbReference>
<dbReference type="AlphaFoldDB" id="A0A7V4LCD1"/>
<evidence type="ECO:0000256" key="7">
    <source>
        <dbReference type="SAM" id="Phobius"/>
    </source>
</evidence>
<dbReference type="InterPro" id="IPR055342">
    <property type="entry name" value="MreC_beta-barrel_core"/>
</dbReference>
<dbReference type="PIRSF" id="PIRSF038471">
    <property type="entry name" value="MreC"/>
    <property type="match status" value="1"/>
</dbReference>
<evidence type="ECO:0000259" key="8">
    <source>
        <dbReference type="Pfam" id="PF04085"/>
    </source>
</evidence>
<dbReference type="NCBIfam" id="TIGR00219">
    <property type="entry name" value="mreC"/>
    <property type="match status" value="1"/>
</dbReference>
<dbReference type="InterPro" id="IPR007221">
    <property type="entry name" value="MreC"/>
</dbReference>
<organism evidence="9">
    <name type="scientific">Desulfobacca acetoxidans</name>
    <dbReference type="NCBI Taxonomy" id="60893"/>
    <lineage>
        <taxon>Bacteria</taxon>
        <taxon>Pseudomonadati</taxon>
        <taxon>Thermodesulfobacteriota</taxon>
        <taxon>Desulfobaccia</taxon>
        <taxon>Desulfobaccales</taxon>
        <taxon>Desulfobaccaceae</taxon>
        <taxon>Desulfobacca</taxon>
    </lineage>
</organism>
<feature type="domain" description="Rod shape-determining protein MreC beta-barrel core" evidence="8">
    <location>
        <begin position="124"/>
        <end position="270"/>
    </location>
</feature>
<dbReference type="PANTHER" id="PTHR34138">
    <property type="entry name" value="CELL SHAPE-DETERMINING PROTEIN MREC"/>
    <property type="match status" value="1"/>
</dbReference>
<accession>A0A7V4LCD1</accession>
<evidence type="ECO:0000256" key="2">
    <source>
        <dbReference type="ARBA" id="ARBA00013855"/>
    </source>
</evidence>
<evidence type="ECO:0000256" key="6">
    <source>
        <dbReference type="SAM" id="Coils"/>
    </source>
</evidence>
<dbReference type="Gene3D" id="2.40.10.350">
    <property type="entry name" value="Rod shape-determining protein MreC, domain 2"/>
    <property type="match status" value="1"/>
</dbReference>
<feature type="transmembrane region" description="Helical" evidence="7">
    <location>
        <begin position="12"/>
        <end position="30"/>
    </location>
</feature>
<protein>
    <recommendedName>
        <fullName evidence="2 5">Cell shape-determining protein MreC</fullName>
    </recommendedName>
    <alternativeName>
        <fullName evidence="4 5">Cell shape protein MreC</fullName>
    </alternativeName>
</protein>
<evidence type="ECO:0000256" key="3">
    <source>
        <dbReference type="ARBA" id="ARBA00022960"/>
    </source>
</evidence>
<name>A0A7V4LCD1_9BACT</name>
<evidence type="ECO:0000256" key="1">
    <source>
        <dbReference type="ARBA" id="ARBA00009369"/>
    </source>
</evidence>
<dbReference type="PANTHER" id="PTHR34138:SF1">
    <property type="entry name" value="CELL SHAPE-DETERMINING PROTEIN MREC"/>
    <property type="match status" value="1"/>
</dbReference>
<comment type="function">
    <text evidence="5">Involved in formation and maintenance of cell shape.</text>
</comment>
<feature type="coiled-coil region" evidence="6">
    <location>
        <begin position="71"/>
        <end position="105"/>
    </location>
</feature>
<dbReference type="InterPro" id="IPR042175">
    <property type="entry name" value="Cell/Rod_MreC_2"/>
</dbReference>
<keyword evidence="7" id="KW-1133">Transmembrane helix</keyword>
<comment type="caution">
    <text evidence="9">The sequence shown here is derived from an EMBL/GenBank/DDBJ whole genome shotgun (WGS) entry which is preliminary data.</text>
</comment>
<dbReference type="GO" id="GO:0005886">
    <property type="term" value="C:plasma membrane"/>
    <property type="evidence" value="ECO:0007669"/>
    <property type="project" value="TreeGrafter"/>
</dbReference>
<keyword evidence="7" id="KW-0472">Membrane</keyword>
<gene>
    <name evidence="9" type="primary">mreC</name>
    <name evidence="9" type="ORF">ENT08_04390</name>
</gene>
<dbReference type="Gene3D" id="2.40.10.340">
    <property type="entry name" value="Rod shape-determining protein MreC, domain 1"/>
    <property type="match status" value="1"/>
</dbReference>
<keyword evidence="6" id="KW-0175">Coiled coil</keyword>
<dbReference type="Pfam" id="PF04085">
    <property type="entry name" value="MreC"/>
    <property type="match status" value="1"/>
</dbReference>
<keyword evidence="7" id="KW-0812">Transmembrane</keyword>
<sequence>MNVRLWTRLRLPLIVAATLILVFGLLSLGLKRSPLVKNVEGALVSLTAPVLQGLSTAGATLKGVWSGYLFLVGVVRENAELKKKLQEYQQKEVQYQEALHLAKRLEGLLELRKQVALPVTGARVVAYDPSWWSRSVILDQGQDKNLAAGWPVLSGEGIVGRIVEVYPRFAKVMLIVDRNSAADAMVQRTRVRGILQGKGGNRCSLEYVPKNADVEVGDLVLASGLGGVYPPGLVFGRVTKVDKKTAGPFQAIEVLPAADLSALEEVLIVKSAKVPFTP</sequence>
<keyword evidence="3 5" id="KW-0133">Cell shape</keyword>
<comment type="similarity">
    <text evidence="1 5">Belongs to the MreC family.</text>
</comment>
<reference evidence="9" key="1">
    <citation type="journal article" date="2020" name="mSystems">
        <title>Genome- and Community-Level Interaction Insights into Carbon Utilization and Element Cycling Functions of Hydrothermarchaeota in Hydrothermal Sediment.</title>
        <authorList>
            <person name="Zhou Z."/>
            <person name="Liu Y."/>
            <person name="Xu W."/>
            <person name="Pan J."/>
            <person name="Luo Z.H."/>
            <person name="Li M."/>
        </authorList>
    </citation>
    <scope>NUCLEOTIDE SEQUENCE [LARGE SCALE GENOMIC DNA]</scope>
    <source>
        <strain evidence="9">SpSt-548</strain>
    </source>
</reference>
<evidence type="ECO:0000256" key="5">
    <source>
        <dbReference type="PIRNR" id="PIRNR038471"/>
    </source>
</evidence>
<dbReference type="EMBL" id="DSXI01000253">
    <property type="protein sequence ID" value="HGS04965.1"/>
    <property type="molecule type" value="Genomic_DNA"/>
</dbReference>